<name>A0A3B0V9L3_9ZZZZ</name>
<dbReference type="GO" id="GO:0003677">
    <property type="term" value="F:DNA binding"/>
    <property type="evidence" value="ECO:0007669"/>
    <property type="project" value="InterPro"/>
</dbReference>
<evidence type="ECO:0000313" key="2">
    <source>
        <dbReference type="EMBL" id="VAW40285.1"/>
    </source>
</evidence>
<dbReference type="InterPro" id="IPR037914">
    <property type="entry name" value="SpoVT-AbrB_sf"/>
</dbReference>
<dbReference type="Pfam" id="PF04014">
    <property type="entry name" value="MazE_antitoxin"/>
    <property type="match status" value="1"/>
</dbReference>
<sequence length="82" mass="9107">MATAIVSNKGWIVIPKVYRKKYKIKSGDRVRIIDYGEGLSVIPLPENPISALRGLLAAEPSLTDDLLAERQKEKVSEESRLA</sequence>
<dbReference type="SMART" id="SM00966">
    <property type="entry name" value="SpoVT_AbrB"/>
    <property type="match status" value="1"/>
</dbReference>
<proteinExistence type="predicted"/>
<dbReference type="AlphaFoldDB" id="A0A3B0V9L3"/>
<evidence type="ECO:0000259" key="1">
    <source>
        <dbReference type="SMART" id="SM00966"/>
    </source>
</evidence>
<gene>
    <name evidence="2" type="ORF">MNBD_CHLOROFLEXI01-4840</name>
</gene>
<reference evidence="2" key="1">
    <citation type="submission" date="2018-06" db="EMBL/GenBank/DDBJ databases">
        <authorList>
            <person name="Zhirakovskaya E."/>
        </authorList>
    </citation>
    <scope>NUCLEOTIDE SEQUENCE</scope>
</reference>
<feature type="domain" description="SpoVT-AbrB" evidence="1">
    <location>
        <begin position="4"/>
        <end position="49"/>
    </location>
</feature>
<dbReference type="InterPro" id="IPR007159">
    <property type="entry name" value="SpoVT-AbrB_dom"/>
</dbReference>
<dbReference type="NCBIfam" id="TIGR01439">
    <property type="entry name" value="lp_hng_hel_AbrB"/>
    <property type="match status" value="1"/>
</dbReference>
<dbReference type="Gene3D" id="2.10.260.10">
    <property type="match status" value="1"/>
</dbReference>
<dbReference type="SUPFAM" id="SSF89447">
    <property type="entry name" value="AbrB/MazE/MraZ-like"/>
    <property type="match status" value="1"/>
</dbReference>
<organism evidence="2">
    <name type="scientific">hydrothermal vent metagenome</name>
    <dbReference type="NCBI Taxonomy" id="652676"/>
    <lineage>
        <taxon>unclassified sequences</taxon>
        <taxon>metagenomes</taxon>
        <taxon>ecological metagenomes</taxon>
    </lineage>
</organism>
<protein>
    <recommendedName>
        <fullName evidence="1">SpoVT-AbrB domain-containing protein</fullName>
    </recommendedName>
</protein>
<dbReference type="EMBL" id="UOEU01000787">
    <property type="protein sequence ID" value="VAW40285.1"/>
    <property type="molecule type" value="Genomic_DNA"/>
</dbReference>
<accession>A0A3B0V9L3</accession>